<feature type="region of interest" description="Disordered" evidence="1">
    <location>
        <begin position="18"/>
        <end position="101"/>
    </location>
</feature>
<dbReference type="EMBL" id="VSSQ01062665">
    <property type="protein sequence ID" value="MPN15811.1"/>
    <property type="molecule type" value="Genomic_DNA"/>
</dbReference>
<accession>A0A645FN27</accession>
<evidence type="ECO:0000256" key="1">
    <source>
        <dbReference type="SAM" id="MobiDB-lite"/>
    </source>
</evidence>
<sequence length="101" mass="9648">MPRSSTAGVSMAGVSMAGVSTVGTPGASAERAAYATPAGPATNRASSQNPSTRGGSSGRRGRAIGSGSAAAVIAPISPHPTKAKSGVVEAEGGTPWSRGVV</sequence>
<organism evidence="2">
    <name type="scientific">bioreactor metagenome</name>
    <dbReference type="NCBI Taxonomy" id="1076179"/>
    <lineage>
        <taxon>unclassified sequences</taxon>
        <taxon>metagenomes</taxon>
        <taxon>ecological metagenomes</taxon>
    </lineage>
</organism>
<proteinExistence type="predicted"/>
<feature type="compositionally biased region" description="Polar residues" evidence="1">
    <location>
        <begin position="43"/>
        <end position="52"/>
    </location>
</feature>
<name>A0A645FN27_9ZZZZ</name>
<protein>
    <submittedName>
        <fullName evidence="2">Uncharacterized protein</fullName>
    </submittedName>
</protein>
<evidence type="ECO:0000313" key="2">
    <source>
        <dbReference type="EMBL" id="MPN15811.1"/>
    </source>
</evidence>
<dbReference type="AlphaFoldDB" id="A0A645FN27"/>
<reference evidence="2" key="1">
    <citation type="submission" date="2019-08" db="EMBL/GenBank/DDBJ databases">
        <authorList>
            <person name="Kucharzyk K."/>
            <person name="Murdoch R.W."/>
            <person name="Higgins S."/>
            <person name="Loffler F."/>
        </authorList>
    </citation>
    <scope>NUCLEOTIDE SEQUENCE</scope>
</reference>
<gene>
    <name evidence="2" type="ORF">SDC9_163147</name>
</gene>
<comment type="caution">
    <text evidence="2">The sequence shown here is derived from an EMBL/GenBank/DDBJ whole genome shotgun (WGS) entry which is preliminary data.</text>
</comment>